<evidence type="ECO:0000256" key="1">
    <source>
        <dbReference type="ARBA" id="ARBA00022801"/>
    </source>
</evidence>
<proteinExistence type="predicted"/>
<keyword evidence="5" id="KW-1185">Reference proteome</keyword>
<keyword evidence="2" id="KW-0812">Transmembrane</keyword>
<protein>
    <recommendedName>
        <fullName evidence="3">Nudix hydrolase domain-containing protein</fullName>
    </recommendedName>
</protein>
<reference evidence="4 5" key="1">
    <citation type="journal article" date="2021" name="Sci. Rep.">
        <title>The genome of the diatom Chaetoceros tenuissimus carries an ancient integrated fragment of an extant virus.</title>
        <authorList>
            <person name="Hongo Y."/>
            <person name="Kimura K."/>
            <person name="Takaki Y."/>
            <person name="Yoshida Y."/>
            <person name="Baba S."/>
            <person name="Kobayashi G."/>
            <person name="Nagasaki K."/>
            <person name="Hano T."/>
            <person name="Tomaru Y."/>
        </authorList>
    </citation>
    <scope>NUCLEOTIDE SEQUENCE [LARGE SCALE GENOMIC DNA]</scope>
    <source>
        <strain evidence="4 5">NIES-3715</strain>
    </source>
</reference>
<keyword evidence="1" id="KW-0378">Hydrolase</keyword>
<dbReference type="PANTHER" id="PTHR43736">
    <property type="entry name" value="ADP-RIBOSE PYROPHOSPHATASE"/>
    <property type="match status" value="1"/>
</dbReference>
<name>A0AAD3HAS1_9STRA</name>
<dbReference type="PROSITE" id="PS51462">
    <property type="entry name" value="NUDIX"/>
    <property type="match status" value="1"/>
</dbReference>
<dbReference type="Proteomes" id="UP001054902">
    <property type="component" value="Unassembled WGS sequence"/>
</dbReference>
<dbReference type="SUPFAM" id="SSF55811">
    <property type="entry name" value="Nudix"/>
    <property type="match status" value="1"/>
</dbReference>
<evidence type="ECO:0000259" key="3">
    <source>
        <dbReference type="PROSITE" id="PS51462"/>
    </source>
</evidence>
<dbReference type="InterPro" id="IPR015797">
    <property type="entry name" value="NUDIX_hydrolase-like_dom_sf"/>
</dbReference>
<accession>A0AAD3HAS1</accession>
<dbReference type="CDD" id="cd18873">
    <property type="entry name" value="NUDIX_NadM_like"/>
    <property type="match status" value="1"/>
</dbReference>
<sequence>MLTPTRTNPFHASSSRKKSSFKYSNAIILIQFGIIFYLTILKKQNNSSNVQNTSSHLSTTNSRPFNQDPHYEAPAIIAPNSFIQHKWHSQASPHINPNLKSGTCWCSGDDYCMCNPSLAIDTILSVKSTTKEKHVWLVQRRDTNQYATMGGFVEVGETPEQAVHRELKEEMNLSVDNSSVKLFGVYGDPKRDARRHTVSIVYLVELEDNVVPHAGDDAKSLKKIQLKDVESIDFFADHKTILLDYLQYVSGGKEGGKVSKASRILRDRCSF</sequence>
<dbReference type="GO" id="GO:0016787">
    <property type="term" value="F:hydrolase activity"/>
    <property type="evidence" value="ECO:0007669"/>
    <property type="project" value="UniProtKB-KW"/>
</dbReference>
<organism evidence="4 5">
    <name type="scientific">Chaetoceros tenuissimus</name>
    <dbReference type="NCBI Taxonomy" id="426638"/>
    <lineage>
        <taxon>Eukaryota</taxon>
        <taxon>Sar</taxon>
        <taxon>Stramenopiles</taxon>
        <taxon>Ochrophyta</taxon>
        <taxon>Bacillariophyta</taxon>
        <taxon>Coscinodiscophyceae</taxon>
        <taxon>Chaetocerotophycidae</taxon>
        <taxon>Chaetocerotales</taxon>
        <taxon>Chaetocerotaceae</taxon>
        <taxon>Chaetoceros</taxon>
    </lineage>
</organism>
<feature type="transmembrane region" description="Helical" evidence="2">
    <location>
        <begin position="21"/>
        <end position="40"/>
    </location>
</feature>
<dbReference type="InterPro" id="IPR020084">
    <property type="entry name" value="NUDIX_hydrolase_CS"/>
</dbReference>
<evidence type="ECO:0000313" key="5">
    <source>
        <dbReference type="Proteomes" id="UP001054902"/>
    </source>
</evidence>
<dbReference type="PANTHER" id="PTHR43736:SF5">
    <property type="entry name" value="NUDIX HYDROLASE DOMAIN-CONTAINING PROTEIN"/>
    <property type="match status" value="1"/>
</dbReference>
<feature type="domain" description="Nudix hydrolase" evidence="3">
    <location>
        <begin position="115"/>
        <end position="248"/>
    </location>
</feature>
<dbReference type="Pfam" id="PF00293">
    <property type="entry name" value="NUDIX"/>
    <property type="match status" value="1"/>
</dbReference>
<dbReference type="AlphaFoldDB" id="A0AAD3HAS1"/>
<keyword evidence="2" id="KW-1133">Transmembrane helix</keyword>
<evidence type="ECO:0000256" key="2">
    <source>
        <dbReference type="SAM" id="Phobius"/>
    </source>
</evidence>
<dbReference type="Gene3D" id="3.90.79.10">
    <property type="entry name" value="Nucleoside Triphosphate Pyrophosphohydrolase"/>
    <property type="match status" value="1"/>
</dbReference>
<keyword evidence="2" id="KW-0472">Membrane</keyword>
<dbReference type="InterPro" id="IPR000086">
    <property type="entry name" value="NUDIX_hydrolase_dom"/>
</dbReference>
<comment type="caution">
    <text evidence="4">The sequence shown here is derived from an EMBL/GenBank/DDBJ whole genome shotgun (WGS) entry which is preliminary data.</text>
</comment>
<gene>
    <name evidence="4" type="ORF">CTEN210_12952</name>
</gene>
<dbReference type="EMBL" id="BLLK01000052">
    <property type="protein sequence ID" value="GFH56476.1"/>
    <property type="molecule type" value="Genomic_DNA"/>
</dbReference>
<dbReference type="PROSITE" id="PS00893">
    <property type="entry name" value="NUDIX_BOX"/>
    <property type="match status" value="1"/>
</dbReference>
<evidence type="ECO:0000313" key="4">
    <source>
        <dbReference type="EMBL" id="GFH56476.1"/>
    </source>
</evidence>